<dbReference type="EMBL" id="AQQW01000003">
    <property type="protein sequence ID" value="ETW13457.1"/>
    <property type="molecule type" value="Genomic_DNA"/>
</dbReference>
<keyword evidence="3" id="KW-1185">Reference proteome</keyword>
<comment type="caution">
    <text evidence="2">The sequence shown here is derived from an EMBL/GenBank/DDBJ whole genome shotgun (WGS) entry which is preliminary data.</text>
</comment>
<dbReference type="Gene3D" id="1.20.1600.10">
    <property type="entry name" value="Outer membrane efflux proteins (OEP)"/>
    <property type="match status" value="1"/>
</dbReference>
<feature type="coiled-coil region" evidence="1">
    <location>
        <begin position="229"/>
        <end position="256"/>
    </location>
</feature>
<dbReference type="STRING" id="1379903.ATO8_05491"/>
<evidence type="ECO:0000313" key="2">
    <source>
        <dbReference type="EMBL" id="ETW13457.1"/>
    </source>
</evidence>
<dbReference type="Proteomes" id="UP000019063">
    <property type="component" value="Unassembled WGS sequence"/>
</dbReference>
<sequence length="446" mass="46232">MAIATGRIGIRIIGTLGLGALVSACSGAAAPGWAPEGVSRFAGGGSERPTRRVAEERDAAATRSALIAGLSARQSVLVPGSPYAEVARAVMATDARVAEAELRVAELRESAAARNWLPTLGPSVSLTSLGDVVTDLVLNQVLFDNGRRRAERDLARAEVEAAAVRLAQDGNDRVRDGLLLYLRGLEARRAADHFATAHVDMAEFERVMSARAAGGVANPSDLTVLRQKLADIAADRDRARSDANRAEAELAALADGARPMVAGTGTLGPLPEGTDPLSVAEAEALRARAMAEADMARAGHLPGLGASARSDGSGVAGALRLDTAQALGLGTGASLAAIEATREAAERVVTDARATAARDVAALRADRDALVRQAGDARALVAQARSNLDLFQRQYEGGGRTVMEVVGVYESYASAAETAIALDHRALRAEIELAHRLGVLVDGRSL</sequence>
<organism evidence="2 3">
    <name type="scientific">Roseivivax marinus</name>
    <dbReference type="NCBI Taxonomy" id="1379903"/>
    <lineage>
        <taxon>Bacteria</taxon>
        <taxon>Pseudomonadati</taxon>
        <taxon>Pseudomonadota</taxon>
        <taxon>Alphaproteobacteria</taxon>
        <taxon>Rhodobacterales</taxon>
        <taxon>Roseobacteraceae</taxon>
        <taxon>Roseivivax</taxon>
    </lineage>
</organism>
<dbReference type="GO" id="GO:0015562">
    <property type="term" value="F:efflux transmembrane transporter activity"/>
    <property type="evidence" value="ECO:0007669"/>
    <property type="project" value="InterPro"/>
</dbReference>
<dbReference type="SUPFAM" id="SSF56954">
    <property type="entry name" value="Outer membrane efflux proteins (OEP)"/>
    <property type="match status" value="1"/>
</dbReference>
<keyword evidence="1" id="KW-0175">Coiled coil</keyword>
<accession>W4HL47</accession>
<evidence type="ECO:0000313" key="3">
    <source>
        <dbReference type="Proteomes" id="UP000019063"/>
    </source>
</evidence>
<name>W4HL47_9RHOB</name>
<dbReference type="eggNOG" id="COG1538">
    <property type="taxonomic scope" value="Bacteria"/>
</dbReference>
<proteinExistence type="predicted"/>
<dbReference type="PATRIC" id="fig|1317118.6.peg.1131"/>
<dbReference type="AlphaFoldDB" id="W4HL47"/>
<reference evidence="2 3" key="1">
    <citation type="journal article" date="2014" name="Antonie Van Leeuwenhoek">
        <title>Roseivivax atlanticus sp. nov., isolated from surface seawater of the Atlantic Ocean.</title>
        <authorList>
            <person name="Li G."/>
            <person name="Lai Q."/>
            <person name="Liu X."/>
            <person name="Sun F."/>
            <person name="Shao Z."/>
        </authorList>
    </citation>
    <scope>NUCLEOTIDE SEQUENCE [LARGE SCALE GENOMIC DNA]</scope>
    <source>
        <strain evidence="2 3">22II-s10s</strain>
    </source>
</reference>
<evidence type="ECO:0000256" key="1">
    <source>
        <dbReference type="SAM" id="Coils"/>
    </source>
</evidence>
<gene>
    <name evidence="2" type="ORF">ATO8_05491</name>
</gene>
<dbReference type="RefSeq" id="WP_051487409.1">
    <property type="nucleotide sequence ID" value="NZ_AQQW01000003.1"/>
</dbReference>
<protein>
    <submittedName>
        <fullName evidence="2">Outer membrane efflux protein</fullName>
    </submittedName>
</protein>
<dbReference type="PROSITE" id="PS51257">
    <property type="entry name" value="PROKAR_LIPOPROTEIN"/>
    <property type="match status" value="1"/>
</dbReference>